<protein>
    <submittedName>
        <fullName evidence="1">Uncharacterized protein</fullName>
    </submittedName>
</protein>
<dbReference type="EMBL" id="ADVL01000008">
    <property type="protein sequence ID" value="EFH13764.1"/>
    <property type="molecule type" value="Genomic_DNA"/>
</dbReference>
<sequence length="73" mass="8226">GTLAFTGRPVALPAGIWHFARGSEPVKELTILSERLGLSLTLLQFDDMTGYQVEEEGELWDSYDQFIRPWGGR</sequence>
<dbReference type="AlphaFoldDB" id="D5RG06"/>
<organism evidence="1 2">
    <name type="scientific">Pseudoroseomonas cervicalis ATCC 49957</name>
    <dbReference type="NCBI Taxonomy" id="525371"/>
    <lineage>
        <taxon>Bacteria</taxon>
        <taxon>Pseudomonadati</taxon>
        <taxon>Pseudomonadota</taxon>
        <taxon>Alphaproteobacteria</taxon>
        <taxon>Acetobacterales</taxon>
        <taxon>Roseomonadaceae</taxon>
        <taxon>Roseomonas</taxon>
    </lineage>
</organism>
<accession>D5RG06</accession>
<gene>
    <name evidence="1" type="ORF">HMPREF0731_0015</name>
</gene>
<evidence type="ECO:0000313" key="1">
    <source>
        <dbReference type="EMBL" id="EFH13764.1"/>
    </source>
</evidence>
<feature type="non-terminal residue" evidence="1">
    <location>
        <position position="1"/>
    </location>
</feature>
<keyword evidence="2" id="KW-1185">Reference proteome</keyword>
<comment type="caution">
    <text evidence="1">The sequence shown here is derived from an EMBL/GenBank/DDBJ whole genome shotgun (WGS) entry which is preliminary data.</text>
</comment>
<dbReference type="Proteomes" id="UP000005324">
    <property type="component" value="Unassembled WGS sequence"/>
</dbReference>
<evidence type="ECO:0000313" key="2">
    <source>
        <dbReference type="Proteomes" id="UP000005324"/>
    </source>
</evidence>
<proteinExistence type="predicted"/>
<dbReference type="RefSeq" id="WP_007006323.1">
    <property type="nucleotide sequence ID" value="NZ_GG771015.1"/>
</dbReference>
<name>D5RG06_9PROT</name>
<reference evidence="1 2" key="1">
    <citation type="submission" date="2010-04" db="EMBL/GenBank/DDBJ databases">
        <authorList>
            <person name="Qin X."/>
            <person name="Bachman B."/>
            <person name="Battles P."/>
            <person name="Bell A."/>
            <person name="Bess C."/>
            <person name="Bickham C."/>
            <person name="Chaboub L."/>
            <person name="Chen D."/>
            <person name="Coyle M."/>
            <person name="Deiros D.R."/>
            <person name="Dinh H."/>
            <person name="Forbes L."/>
            <person name="Fowler G."/>
            <person name="Francisco L."/>
            <person name="Fu Q."/>
            <person name="Gubbala S."/>
            <person name="Hale W."/>
            <person name="Han Y."/>
            <person name="Hemphill L."/>
            <person name="Highlander S.K."/>
            <person name="Hirani K."/>
            <person name="Hogues M."/>
            <person name="Jackson L."/>
            <person name="Jakkamsetti A."/>
            <person name="Javaid M."/>
            <person name="Jiang H."/>
            <person name="Korchina V."/>
            <person name="Kovar C."/>
            <person name="Lara F."/>
            <person name="Lee S."/>
            <person name="Mata R."/>
            <person name="Mathew T."/>
            <person name="Moen C."/>
            <person name="Morales K."/>
            <person name="Munidasa M."/>
            <person name="Nazareth L."/>
            <person name="Ngo R."/>
            <person name="Nguyen L."/>
            <person name="Okwuonu G."/>
            <person name="Ongeri F."/>
            <person name="Patil S."/>
            <person name="Petrosino J."/>
            <person name="Pham C."/>
            <person name="Pham P."/>
            <person name="Pu L.-L."/>
            <person name="Puazo M."/>
            <person name="Raj R."/>
            <person name="Reid J."/>
            <person name="Rouhana J."/>
            <person name="Saada N."/>
            <person name="Shang Y."/>
            <person name="Simmons D."/>
            <person name="Thornton R."/>
            <person name="Warren J."/>
            <person name="Weissenberger G."/>
            <person name="Zhang J."/>
            <person name="Zhang L."/>
            <person name="Zhou C."/>
            <person name="Zhu D."/>
            <person name="Muzny D."/>
            <person name="Worley K."/>
            <person name="Gibbs R."/>
        </authorList>
    </citation>
    <scope>NUCLEOTIDE SEQUENCE [LARGE SCALE GENOMIC DNA]</scope>
    <source>
        <strain evidence="1 2">ATCC 49957</strain>
    </source>
</reference>
<dbReference type="HOGENOM" id="CLU_2693836_0_0_5"/>